<dbReference type="InterPro" id="IPR036265">
    <property type="entry name" value="HIT-like_sf"/>
</dbReference>
<comment type="catalytic activity">
    <reaction evidence="1 19">
        <text>a CDP-1,2-diacyl-sn-glycerol + H2O = a 1,2-diacyl-sn-glycero-3-phosphate + CMP + 2 H(+)</text>
        <dbReference type="Rhea" id="RHEA:15221"/>
        <dbReference type="ChEBI" id="CHEBI:15377"/>
        <dbReference type="ChEBI" id="CHEBI:15378"/>
        <dbReference type="ChEBI" id="CHEBI:58332"/>
        <dbReference type="ChEBI" id="CHEBI:58608"/>
        <dbReference type="ChEBI" id="CHEBI:60377"/>
        <dbReference type="EC" id="3.6.1.26"/>
    </reaction>
</comment>
<protein>
    <recommendedName>
        <fullName evidence="7 19">CDP-diacylglycerol pyrophosphatase</fullName>
        <ecNumber evidence="6 19">3.6.1.26</ecNumber>
    </recommendedName>
    <alternativeName>
        <fullName evidence="17 19">CDP-diacylglycerol phosphatidylhydrolase</fullName>
    </alternativeName>
    <alternativeName>
        <fullName evidence="18 19">CDP-diglyceride hydrolase</fullName>
    </alternativeName>
</protein>
<comment type="pathway">
    <text evidence="4">Lipid metabolism.</text>
</comment>
<reference evidence="20" key="1">
    <citation type="submission" date="2022-12" db="EMBL/GenBank/DDBJ databases">
        <title>Complete genome sequence of an Australian strain of Rouxiella badensis DAR84756 and resolution of the R. badensis DSM100043 and R. chamberiensis DSM28324 genomes.</title>
        <authorList>
            <person name="Paul S."/>
            <person name="Anderson P.J."/>
            <person name="Maynard G."/>
            <person name="Dyall-Smith M."/>
            <person name="Kudinha T."/>
        </authorList>
    </citation>
    <scope>NUCLEOTIDE SEQUENCE</scope>
    <source>
        <strain evidence="20">DSM 28324</strain>
    </source>
</reference>
<evidence type="ECO:0000256" key="19">
    <source>
        <dbReference type="HAMAP-Rule" id="MF_00319"/>
    </source>
</evidence>
<evidence type="ECO:0000256" key="6">
    <source>
        <dbReference type="ARBA" id="ARBA00012375"/>
    </source>
</evidence>
<keyword evidence="14 19" id="KW-0472">Membrane</keyword>
<dbReference type="Gene3D" id="3.30.428.30">
    <property type="entry name" value="HIT family - CDH-like"/>
    <property type="match status" value="1"/>
</dbReference>
<dbReference type="EC" id="3.6.1.26" evidence="6 19"/>
<keyword evidence="12 19" id="KW-1133">Transmembrane helix</keyword>
<evidence type="ECO:0000256" key="3">
    <source>
        <dbReference type="ARBA" id="ARBA00004927"/>
    </source>
</evidence>
<keyword evidence="16 19" id="KW-1208">Phospholipid metabolism</keyword>
<evidence type="ECO:0000256" key="10">
    <source>
        <dbReference type="ARBA" id="ARBA00022692"/>
    </source>
</evidence>
<name>A0ABY7HMX3_9GAMM</name>
<evidence type="ECO:0000256" key="2">
    <source>
        <dbReference type="ARBA" id="ARBA00004162"/>
    </source>
</evidence>
<dbReference type="PIRSF" id="PIRSF001273">
    <property type="entry name" value="CDH"/>
    <property type="match status" value="1"/>
</dbReference>
<dbReference type="Pfam" id="PF02611">
    <property type="entry name" value="CDH"/>
    <property type="match status" value="1"/>
</dbReference>
<comment type="subcellular location">
    <subcellularLocation>
        <location evidence="2 19">Cell membrane</location>
        <topology evidence="2 19">Single-pass membrane protein</topology>
    </subcellularLocation>
</comment>
<evidence type="ECO:0000313" key="21">
    <source>
        <dbReference type="Proteomes" id="UP001164712"/>
    </source>
</evidence>
<evidence type="ECO:0000256" key="12">
    <source>
        <dbReference type="ARBA" id="ARBA00022989"/>
    </source>
</evidence>
<dbReference type="Proteomes" id="UP001164712">
    <property type="component" value="Chromosome"/>
</dbReference>
<evidence type="ECO:0000256" key="11">
    <source>
        <dbReference type="ARBA" id="ARBA00022801"/>
    </source>
</evidence>
<evidence type="ECO:0000256" key="14">
    <source>
        <dbReference type="ARBA" id="ARBA00023136"/>
    </source>
</evidence>
<keyword evidence="21" id="KW-1185">Reference proteome</keyword>
<evidence type="ECO:0000256" key="13">
    <source>
        <dbReference type="ARBA" id="ARBA00023098"/>
    </source>
</evidence>
<accession>A0ABY7HMX3</accession>
<dbReference type="HAMAP" id="MF_00319">
    <property type="entry name" value="Cdh"/>
    <property type="match status" value="1"/>
</dbReference>
<dbReference type="InterPro" id="IPR003763">
    <property type="entry name" value="CDP-diacylglyc_Pase"/>
</dbReference>
<comment type="pathway">
    <text evidence="3 19">Phospholipid metabolism; CDP-diacylglycerol degradation; phosphatidate from CDP-diacylglycerol: step 1/1.</text>
</comment>
<organism evidence="20 21">
    <name type="scientific">Rouxiella chamberiensis</name>
    <dbReference type="NCBI Taxonomy" id="1513468"/>
    <lineage>
        <taxon>Bacteria</taxon>
        <taxon>Pseudomonadati</taxon>
        <taxon>Pseudomonadota</taxon>
        <taxon>Gammaproteobacteria</taxon>
        <taxon>Enterobacterales</taxon>
        <taxon>Yersiniaceae</taxon>
        <taxon>Rouxiella</taxon>
    </lineage>
</organism>
<dbReference type="SUPFAM" id="SSF54197">
    <property type="entry name" value="HIT-like"/>
    <property type="match status" value="1"/>
</dbReference>
<evidence type="ECO:0000256" key="1">
    <source>
        <dbReference type="ARBA" id="ARBA00001007"/>
    </source>
</evidence>
<evidence type="ECO:0000256" key="16">
    <source>
        <dbReference type="ARBA" id="ARBA00023264"/>
    </source>
</evidence>
<keyword evidence="8 19" id="KW-1003">Cell membrane</keyword>
<evidence type="ECO:0000256" key="15">
    <source>
        <dbReference type="ARBA" id="ARBA00023209"/>
    </source>
</evidence>
<evidence type="ECO:0000256" key="18">
    <source>
        <dbReference type="ARBA" id="ARBA00032892"/>
    </source>
</evidence>
<evidence type="ECO:0000313" key="20">
    <source>
        <dbReference type="EMBL" id="WAT00734.1"/>
    </source>
</evidence>
<keyword evidence="11 19" id="KW-0378">Hydrolase</keyword>
<dbReference type="EMBL" id="CP114058">
    <property type="protein sequence ID" value="WAT00734.1"/>
    <property type="molecule type" value="Genomic_DNA"/>
</dbReference>
<dbReference type="RefSeq" id="WP_045048751.1">
    <property type="nucleotide sequence ID" value="NZ_CP114058.1"/>
</dbReference>
<evidence type="ECO:0000256" key="17">
    <source>
        <dbReference type="ARBA" id="ARBA00032888"/>
    </source>
</evidence>
<evidence type="ECO:0000256" key="7">
    <source>
        <dbReference type="ARBA" id="ARBA00019608"/>
    </source>
</evidence>
<evidence type="ECO:0000256" key="5">
    <source>
        <dbReference type="ARBA" id="ARBA00006435"/>
    </source>
</evidence>
<evidence type="ECO:0000256" key="4">
    <source>
        <dbReference type="ARBA" id="ARBA00005189"/>
    </source>
</evidence>
<keyword evidence="10 19" id="KW-0812">Transmembrane</keyword>
<comment type="similarity">
    <text evidence="5 19">Belongs to the Cdh family.</text>
</comment>
<keyword evidence="15 19" id="KW-0594">Phospholipid biosynthesis</keyword>
<proteinExistence type="inferred from homology"/>
<dbReference type="NCBIfam" id="NF003986">
    <property type="entry name" value="PRK05471.1-5"/>
    <property type="match status" value="1"/>
</dbReference>
<keyword evidence="13 19" id="KW-0443">Lipid metabolism</keyword>
<evidence type="ECO:0000256" key="8">
    <source>
        <dbReference type="ARBA" id="ARBA00022475"/>
    </source>
</evidence>
<sequence>MRFKPRYLFSLIPVLLILVALGYYFLRPTANPNVLWNFVSQQCVPNQQQHGRPDPCIEVNEKSGFVVFKDMNGPLQYLLMPTARVTGVESPLLLETSTPNYFEQAWQARHFMVDKYGRPIDDSNISLAINSEYGRSQNQFHIHISCLLPDVKTQLGEEAGDIGYRWQPLPTRLKGHTYMARKVSPAELGEKGAFRLLAEGLPEARENMGHFGMAMVSLKSGDFLLLASQSNLLLFNFASTEEIQDHNCAVLNPPPH</sequence>
<feature type="transmembrane region" description="Helical" evidence="19">
    <location>
        <begin position="7"/>
        <end position="26"/>
    </location>
</feature>
<dbReference type="GO" id="GO:0008715">
    <property type="term" value="F:CDP-diacylglycerol diphosphatase activity"/>
    <property type="evidence" value="ECO:0007669"/>
    <property type="project" value="UniProtKB-EC"/>
</dbReference>
<gene>
    <name evidence="19" type="primary">cdh</name>
    <name evidence="20" type="ORF">O1V66_18105</name>
</gene>
<keyword evidence="9 19" id="KW-0444">Lipid biosynthesis</keyword>
<evidence type="ECO:0000256" key="9">
    <source>
        <dbReference type="ARBA" id="ARBA00022516"/>
    </source>
</evidence>